<dbReference type="Proteomes" id="UP000254939">
    <property type="component" value="Unassembled WGS sequence"/>
</dbReference>
<organism evidence="2 3">
    <name type="scientific">Rhizobium grahamii</name>
    <dbReference type="NCBI Taxonomy" id="1120045"/>
    <lineage>
        <taxon>Bacteria</taxon>
        <taxon>Pseudomonadati</taxon>
        <taxon>Pseudomonadota</taxon>
        <taxon>Alphaproteobacteria</taxon>
        <taxon>Hyphomicrobiales</taxon>
        <taxon>Rhizobiaceae</taxon>
        <taxon>Rhizobium/Agrobacterium group</taxon>
        <taxon>Rhizobium</taxon>
    </lineage>
</organism>
<protein>
    <submittedName>
        <fullName evidence="2">Xylose isomerase</fullName>
    </submittedName>
</protein>
<dbReference type="InterPro" id="IPR013022">
    <property type="entry name" value="Xyl_isomerase-like_TIM-brl"/>
</dbReference>
<dbReference type="EMBL" id="NAAC01000027">
    <property type="protein sequence ID" value="RDJ06936.1"/>
    <property type="molecule type" value="Genomic_DNA"/>
</dbReference>
<dbReference type="RefSeq" id="WP_114714755.1">
    <property type="nucleotide sequence ID" value="NZ_KZ857265.1"/>
</dbReference>
<dbReference type="InterPro" id="IPR050312">
    <property type="entry name" value="IolE/XylAMocC-like"/>
</dbReference>
<reference evidence="2 3" key="1">
    <citation type="submission" date="2017-03" db="EMBL/GenBank/DDBJ databases">
        <title>Genome analysis of Rhizobial strains effectives or ineffectives for nitrogen fixation isolated from bean seeds.</title>
        <authorList>
            <person name="Peralta H."/>
            <person name="Aguilar-Vera A."/>
            <person name="Mora Y."/>
            <person name="Vargas-Lagunas C."/>
            <person name="Girard L."/>
            <person name="Mora J."/>
        </authorList>
    </citation>
    <scope>NUCLEOTIDE SEQUENCE [LARGE SCALE GENOMIC DNA]</scope>
    <source>
        <strain evidence="2 3">CCGM3</strain>
    </source>
</reference>
<dbReference type="InterPro" id="IPR036237">
    <property type="entry name" value="Xyl_isomerase-like_sf"/>
</dbReference>
<dbReference type="Pfam" id="PF01261">
    <property type="entry name" value="AP_endonuc_2"/>
    <property type="match status" value="1"/>
</dbReference>
<dbReference type="InterPro" id="IPR014621">
    <property type="entry name" value="UCP036778_sugar_epimerase"/>
</dbReference>
<dbReference type="SUPFAM" id="SSF51658">
    <property type="entry name" value="Xylose isomerase-like"/>
    <property type="match status" value="1"/>
</dbReference>
<feature type="domain" description="Xylose isomerase-like TIM barrel" evidence="1">
    <location>
        <begin position="22"/>
        <end position="267"/>
    </location>
</feature>
<gene>
    <name evidence="2" type="ORF">B5K06_22250</name>
</gene>
<evidence type="ECO:0000259" key="1">
    <source>
        <dbReference type="Pfam" id="PF01261"/>
    </source>
</evidence>
<keyword evidence="2" id="KW-0413">Isomerase</keyword>
<evidence type="ECO:0000313" key="3">
    <source>
        <dbReference type="Proteomes" id="UP000254939"/>
    </source>
</evidence>
<proteinExistence type="predicted"/>
<dbReference type="Gene3D" id="3.20.20.150">
    <property type="entry name" value="Divalent-metal-dependent TIM barrel enzymes"/>
    <property type="match status" value="1"/>
</dbReference>
<evidence type="ECO:0000313" key="2">
    <source>
        <dbReference type="EMBL" id="RDJ06936.1"/>
    </source>
</evidence>
<dbReference type="GO" id="GO:0016853">
    <property type="term" value="F:isomerase activity"/>
    <property type="evidence" value="ECO:0007669"/>
    <property type="project" value="UniProtKB-KW"/>
</dbReference>
<dbReference type="OrthoDB" id="2274384at2"/>
<accession>A0A370KJZ4</accession>
<dbReference type="PIRSF" id="PIRSF036778">
    <property type="entry name" value="UCP036778"/>
    <property type="match status" value="1"/>
</dbReference>
<comment type="caution">
    <text evidence="2">The sequence shown here is derived from an EMBL/GenBank/DDBJ whole genome shotgun (WGS) entry which is preliminary data.</text>
</comment>
<sequence length="270" mass="29344">MAQLHFALNHMVAPQLSVQEFFRLATSLGIDAVEIRNDLANSAILDGTSPDAVARAAREHRLTILSINALQLFNDWSPERKEEAKELIGYATACGAKALVLVPKNDGTGRADGERQKNLRQSLIELKPLLDAANIIGLVEPLGFEICSLRSKAEAAAAIDALEARSTFRLVHDTFHHLLAGEDRLFADLTGLVHISGVSDPSVSLSEMRDPHRVLVDGKDRLDNLGQMKALLAAGYRGPFSFEPFAAEVHGLEDPSSSIRASMDFLTART</sequence>
<name>A0A370KJZ4_9HYPH</name>
<dbReference type="PANTHER" id="PTHR12110">
    <property type="entry name" value="HYDROXYPYRUVATE ISOMERASE"/>
    <property type="match status" value="1"/>
</dbReference>
<dbReference type="PANTHER" id="PTHR12110:SF21">
    <property type="entry name" value="XYLOSE ISOMERASE-LIKE TIM BARREL DOMAIN-CONTAINING PROTEIN"/>
    <property type="match status" value="1"/>
</dbReference>
<dbReference type="AlphaFoldDB" id="A0A370KJZ4"/>